<evidence type="ECO:0000313" key="3">
    <source>
        <dbReference type="EMBL" id="MCC2033903.1"/>
    </source>
</evidence>
<dbReference type="RefSeq" id="WP_229385904.1">
    <property type="nucleotide sequence ID" value="NZ_JAGTTN010000008.1"/>
</dbReference>
<sequence length="666" mass="70445">MDDQTRAVPAIAIIGASVRGTSILERVLASAPELSDGPLAIHLIDPFPPGSGRIWRAGQAEQLVMNTVAAQSTLFTDASLTCEGPVRPGPSLADWCRRVTADPDSAADLPPAVRAEASRTVDHSNPSRLLYGYYLRWCLERIAASAPASVDLHVHRGRAVDLRRTGDGWMVHLDDGATLAAAAVVLAVGWLPRDDVVPHPRVVAPGNPIDQDLSDVAAGTAVGIRGLGMGFFDTVSQLTEQRGGRFVSDAGAVRYEASGAEPLIVGASRRGVPYRAKPDFGAPPFFPEQRILRAALAGLRARRPVDFTREVLPLIQRDALVDYYRALDRVSPGAVVDLEGLIRGLGDPRMDAETLVARHVSDPAQRLSLADAADPLARAAPARPDPDAPDVGAVVAEAVRRDADEAARGLDSPLKLALHSYAAARGAVIALVEFGGLTASSFAAYREYLAIAASFGSGPPLFRARQLLALHAAGIVRFAGPLDRVDVSDGHVTLRPRSGRPVPTAVLVEAWLPTPSVERTSDPLLRSLVTQGAARSWRFADGTPSDALDVRPSDGAVIGAAGEPVPGLFSVGVPHEDIRVFTIIAPVPGTDSSVLRETDAAARAALRTATRGRRPEPIRAPDTDPRRSCAPDEHTRPARSERVPSASAHEANTAALPEPGPERMTP</sequence>
<feature type="compositionally biased region" description="Basic and acidic residues" evidence="1">
    <location>
        <begin position="613"/>
        <end position="642"/>
    </location>
</feature>
<evidence type="ECO:0000259" key="2">
    <source>
        <dbReference type="Pfam" id="PF13454"/>
    </source>
</evidence>
<dbReference type="EMBL" id="JAGTTN010000008">
    <property type="protein sequence ID" value="MCC2033903.1"/>
    <property type="molecule type" value="Genomic_DNA"/>
</dbReference>
<dbReference type="PANTHER" id="PTHR40254">
    <property type="entry name" value="BLR0577 PROTEIN"/>
    <property type="match status" value="1"/>
</dbReference>
<dbReference type="AlphaFoldDB" id="A0A9X1LY82"/>
<dbReference type="InterPro" id="IPR052189">
    <property type="entry name" value="L-asp_N-monooxygenase_NS-form"/>
</dbReference>
<keyword evidence="4" id="KW-1185">Reference proteome</keyword>
<dbReference type="PANTHER" id="PTHR40254:SF1">
    <property type="entry name" value="BLR0577 PROTEIN"/>
    <property type="match status" value="1"/>
</dbReference>
<dbReference type="InterPro" id="IPR036188">
    <property type="entry name" value="FAD/NAD-bd_sf"/>
</dbReference>
<feature type="domain" description="FAD-dependent urate hydroxylase HpyO/Asp monooxygenase CreE-like FAD/NAD(P)-binding" evidence="2">
    <location>
        <begin position="12"/>
        <end position="189"/>
    </location>
</feature>
<dbReference type="Proteomes" id="UP001139354">
    <property type="component" value="Unassembled WGS sequence"/>
</dbReference>
<evidence type="ECO:0000256" key="1">
    <source>
        <dbReference type="SAM" id="MobiDB-lite"/>
    </source>
</evidence>
<comment type="caution">
    <text evidence="3">The sequence shown here is derived from an EMBL/GenBank/DDBJ whole genome shotgun (WGS) entry which is preliminary data.</text>
</comment>
<name>A0A9X1LY82_9MICO</name>
<protein>
    <submittedName>
        <fullName evidence="3">FAD/NAD(P)-binding protein</fullName>
    </submittedName>
</protein>
<gene>
    <name evidence="3" type="ORF">KEC57_17080</name>
</gene>
<proteinExistence type="predicted"/>
<reference evidence="3" key="1">
    <citation type="submission" date="2021-04" db="EMBL/GenBank/DDBJ databases">
        <title>Microbacterium tenobrionis sp. nov. and Microbacterium allomyrinae sp. nov., isolated from larvae of Tenobrio molitor and Allomyrina dichotoma, respectively.</title>
        <authorList>
            <person name="Lee S.D."/>
        </authorList>
    </citation>
    <scope>NUCLEOTIDE SEQUENCE</scope>
    <source>
        <strain evidence="3">BWT-G7</strain>
    </source>
</reference>
<feature type="region of interest" description="Disordered" evidence="1">
    <location>
        <begin position="606"/>
        <end position="666"/>
    </location>
</feature>
<evidence type="ECO:0000313" key="4">
    <source>
        <dbReference type="Proteomes" id="UP001139354"/>
    </source>
</evidence>
<accession>A0A9X1LY82</accession>
<dbReference type="Pfam" id="PF13454">
    <property type="entry name" value="NAD_binding_9"/>
    <property type="match status" value="1"/>
</dbReference>
<dbReference type="InterPro" id="IPR038732">
    <property type="entry name" value="HpyO/CreE_NAD-binding"/>
</dbReference>
<organism evidence="3 4">
    <name type="scientific">Microbacterium allomyrinae</name>
    <dbReference type="NCBI Taxonomy" id="2830666"/>
    <lineage>
        <taxon>Bacteria</taxon>
        <taxon>Bacillati</taxon>
        <taxon>Actinomycetota</taxon>
        <taxon>Actinomycetes</taxon>
        <taxon>Micrococcales</taxon>
        <taxon>Microbacteriaceae</taxon>
        <taxon>Microbacterium</taxon>
    </lineage>
</organism>
<dbReference type="SUPFAM" id="SSF51905">
    <property type="entry name" value="FAD/NAD(P)-binding domain"/>
    <property type="match status" value="1"/>
</dbReference>